<gene>
    <name evidence="1" type="ORF">BSK51_29955</name>
</gene>
<reference evidence="1 2" key="1">
    <citation type="submission" date="2016-10" db="EMBL/GenBank/DDBJ databases">
        <title>Paenibacillus species isolates.</title>
        <authorList>
            <person name="Beno S.M."/>
        </authorList>
    </citation>
    <scope>NUCLEOTIDE SEQUENCE [LARGE SCALE GENOMIC DNA]</scope>
    <source>
        <strain evidence="1 2">FSL R5-0923</strain>
    </source>
</reference>
<organism evidence="1 2">
    <name type="scientific">Paenibacillus odorifer</name>
    <dbReference type="NCBI Taxonomy" id="189426"/>
    <lineage>
        <taxon>Bacteria</taxon>
        <taxon>Bacillati</taxon>
        <taxon>Bacillota</taxon>
        <taxon>Bacilli</taxon>
        <taxon>Bacillales</taxon>
        <taxon>Paenibacillaceae</taxon>
        <taxon>Paenibacillus</taxon>
    </lineage>
</organism>
<evidence type="ECO:0000313" key="2">
    <source>
        <dbReference type="Proteomes" id="UP000187313"/>
    </source>
</evidence>
<proteinExistence type="predicted"/>
<dbReference type="EMBL" id="MPTD01000035">
    <property type="protein sequence ID" value="OMD44967.1"/>
    <property type="molecule type" value="Genomic_DNA"/>
</dbReference>
<name>A0ABX3H3L8_9BACL</name>
<protein>
    <submittedName>
        <fullName evidence="1">Uncharacterized protein</fullName>
    </submittedName>
</protein>
<comment type="caution">
    <text evidence="1">The sequence shown here is derived from an EMBL/GenBank/DDBJ whole genome shotgun (WGS) entry which is preliminary data.</text>
</comment>
<dbReference type="Proteomes" id="UP000187313">
    <property type="component" value="Unassembled WGS sequence"/>
</dbReference>
<sequence>MEAVQQTTLLFIPKQKVGSDQMDNHSFKDLMQKHLSYKLLTYTSASRTNLLGAVEERLASYLLTIQLQREFGKKIQTPYIPDIASLNETPIAI</sequence>
<evidence type="ECO:0000313" key="1">
    <source>
        <dbReference type="EMBL" id="OMD44967.1"/>
    </source>
</evidence>
<accession>A0ABX3H3L8</accession>
<keyword evidence="2" id="KW-1185">Reference proteome</keyword>